<accession>A0A9P7VK90</accession>
<organism evidence="1 2">
    <name type="scientific">Guyanagaster necrorhizus</name>
    <dbReference type="NCBI Taxonomy" id="856835"/>
    <lineage>
        <taxon>Eukaryota</taxon>
        <taxon>Fungi</taxon>
        <taxon>Dikarya</taxon>
        <taxon>Basidiomycota</taxon>
        <taxon>Agaricomycotina</taxon>
        <taxon>Agaricomycetes</taxon>
        <taxon>Agaricomycetidae</taxon>
        <taxon>Agaricales</taxon>
        <taxon>Marasmiineae</taxon>
        <taxon>Physalacriaceae</taxon>
        <taxon>Guyanagaster</taxon>
    </lineage>
</organism>
<dbReference type="EMBL" id="MU250556">
    <property type="protein sequence ID" value="KAG7441885.1"/>
    <property type="molecule type" value="Genomic_DNA"/>
</dbReference>
<sequence>MYCVDSIGQISGTPMGPSTKPILLRLMIGDVLPKALALFMDEIKLPTCHVVALSKGSIVAIGLAVYHPNKFASLFLAWPLGLEEAADVADGQREIVHNWKDGLKTGQPDMEVLSDAAYGTLQLGFSNKLDSLISACV</sequence>
<protein>
    <submittedName>
        <fullName evidence="1">Uncharacterized protein</fullName>
    </submittedName>
</protein>
<dbReference type="RefSeq" id="XP_043035385.1">
    <property type="nucleotide sequence ID" value="XM_043181040.1"/>
</dbReference>
<evidence type="ECO:0000313" key="2">
    <source>
        <dbReference type="Proteomes" id="UP000812287"/>
    </source>
</evidence>
<dbReference type="InterPro" id="IPR029058">
    <property type="entry name" value="AB_hydrolase_fold"/>
</dbReference>
<dbReference type="Proteomes" id="UP000812287">
    <property type="component" value="Unassembled WGS sequence"/>
</dbReference>
<dbReference type="SUPFAM" id="SSF53474">
    <property type="entry name" value="alpha/beta-Hydrolases"/>
    <property type="match status" value="1"/>
</dbReference>
<dbReference type="OrthoDB" id="19657at2759"/>
<reference evidence="1" key="1">
    <citation type="submission" date="2020-11" db="EMBL/GenBank/DDBJ databases">
        <title>Adaptations for nitrogen fixation in a non-lichenized fungal sporocarp promotes dispersal by wood-feeding termites.</title>
        <authorList>
            <consortium name="DOE Joint Genome Institute"/>
            <person name="Koch R.A."/>
            <person name="Yoon G."/>
            <person name="Arayal U."/>
            <person name="Lail K."/>
            <person name="Amirebrahimi M."/>
            <person name="Labutti K."/>
            <person name="Lipzen A."/>
            <person name="Riley R."/>
            <person name="Barry K."/>
            <person name="Henrissat B."/>
            <person name="Grigoriev I.V."/>
            <person name="Herr J.R."/>
            <person name="Aime M.C."/>
        </authorList>
    </citation>
    <scope>NUCLEOTIDE SEQUENCE</scope>
    <source>
        <strain evidence="1">MCA 3950</strain>
    </source>
</reference>
<proteinExistence type="predicted"/>
<dbReference type="Gene3D" id="3.40.50.1820">
    <property type="entry name" value="alpha/beta hydrolase"/>
    <property type="match status" value="1"/>
</dbReference>
<keyword evidence="2" id="KW-1185">Reference proteome</keyword>
<name>A0A9P7VK90_9AGAR</name>
<dbReference type="AlphaFoldDB" id="A0A9P7VK90"/>
<gene>
    <name evidence="1" type="ORF">BT62DRAFT_468541</name>
</gene>
<dbReference type="GeneID" id="66103336"/>
<evidence type="ECO:0000313" key="1">
    <source>
        <dbReference type="EMBL" id="KAG7441885.1"/>
    </source>
</evidence>
<comment type="caution">
    <text evidence="1">The sequence shown here is derived from an EMBL/GenBank/DDBJ whole genome shotgun (WGS) entry which is preliminary data.</text>
</comment>